<evidence type="ECO:0000256" key="2">
    <source>
        <dbReference type="ARBA" id="ARBA00029460"/>
    </source>
</evidence>
<dbReference type="GO" id="GO:0008168">
    <property type="term" value="F:methyltransferase activity"/>
    <property type="evidence" value="ECO:0007669"/>
    <property type="project" value="InterPro"/>
</dbReference>
<dbReference type="SUPFAM" id="SSF55174">
    <property type="entry name" value="Alpha-L RNA-binding motif"/>
    <property type="match status" value="1"/>
</dbReference>
<sequence length="321" mass="32441">MARRTRLDAELVRRGLARSREQAAALVEAGRVQVRGVVARKVAAMVDPADPVRVVGDDPKQEYVSRGGHKLAGALAAFGPAGLAVTGRRCLDAGASTGGFTDVLLRAGAAEVVAVDVGYGQLAWSLRGDDRVRVFERTNVRSLTPEQIGGPVDLTVADLSFISLRLVLPALAACTRTDGDLALMVKPQFEVGRERVGAGGVVRDPALRAEAVLDVAASAAALGLGLADVVASPLPGPSGNVEFFVWLRRGAAGIGAERVRAVVAAGPAGAADGTDPAEADGVPGPAAPGPDDPGPAPGPGGFDGAGVGPVAGRPRTGEEAR</sequence>
<evidence type="ECO:0000313" key="7">
    <source>
        <dbReference type="Proteomes" id="UP000680866"/>
    </source>
</evidence>
<evidence type="ECO:0000313" key="6">
    <source>
        <dbReference type="EMBL" id="BCJ67946.1"/>
    </source>
</evidence>
<dbReference type="SUPFAM" id="SSF53335">
    <property type="entry name" value="S-adenosyl-L-methionine-dependent methyltransferases"/>
    <property type="match status" value="1"/>
</dbReference>
<dbReference type="CDD" id="cd00165">
    <property type="entry name" value="S4"/>
    <property type="match status" value="1"/>
</dbReference>
<evidence type="ECO:0000256" key="3">
    <source>
        <dbReference type="PROSITE-ProRule" id="PRU00182"/>
    </source>
</evidence>
<evidence type="ECO:0000259" key="5">
    <source>
        <dbReference type="SMART" id="SM00363"/>
    </source>
</evidence>
<feature type="compositionally biased region" description="Low complexity" evidence="4">
    <location>
        <begin position="268"/>
        <end position="284"/>
    </location>
</feature>
<feature type="compositionally biased region" description="Pro residues" evidence="4">
    <location>
        <begin position="285"/>
        <end position="298"/>
    </location>
</feature>
<dbReference type="GO" id="GO:0003723">
    <property type="term" value="F:RNA binding"/>
    <property type="evidence" value="ECO:0007669"/>
    <property type="project" value="UniProtKB-KW"/>
</dbReference>
<gene>
    <name evidence="6" type="ORF">Prubr_49670</name>
</gene>
<dbReference type="GO" id="GO:0032259">
    <property type="term" value="P:methylation"/>
    <property type="evidence" value="ECO:0007669"/>
    <property type="project" value="InterPro"/>
</dbReference>
<name>A0A810N3H4_9ACTN</name>
<dbReference type="PROSITE" id="PS50889">
    <property type="entry name" value="S4"/>
    <property type="match status" value="1"/>
</dbReference>
<dbReference type="InterPro" id="IPR036986">
    <property type="entry name" value="S4_RNA-bd_sf"/>
</dbReference>
<reference evidence="6" key="1">
    <citation type="submission" date="2020-08" db="EMBL/GenBank/DDBJ databases">
        <title>Whole genome shotgun sequence of Polymorphospora rubra NBRC 101157.</title>
        <authorList>
            <person name="Komaki H."/>
            <person name="Tamura T."/>
        </authorList>
    </citation>
    <scope>NUCLEOTIDE SEQUENCE</scope>
    <source>
        <strain evidence="6">NBRC 101157</strain>
    </source>
</reference>
<dbReference type="PANTHER" id="PTHR32319:SF0">
    <property type="entry name" value="BACTERIAL HEMOLYSIN-LIKE PROTEIN"/>
    <property type="match status" value="1"/>
</dbReference>
<dbReference type="Gene3D" id="3.10.290.10">
    <property type="entry name" value="RNA-binding S4 domain"/>
    <property type="match status" value="1"/>
</dbReference>
<dbReference type="EMBL" id="AP023359">
    <property type="protein sequence ID" value="BCJ67946.1"/>
    <property type="molecule type" value="Genomic_DNA"/>
</dbReference>
<feature type="region of interest" description="Disordered" evidence="4">
    <location>
        <begin position="268"/>
        <end position="321"/>
    </location>
</feature>
<dbReference type="Proteomes" id="UP000680866">
    <property type="component" value="Chromosome"/>
</dbReference>
<evidence type="ECO:0000256" key="4">
    <source>
        <dbReference type="SAM" id="MobiDB-lite"/>
    </source>
</evidence>
<dbReference type="InterPro" id="IPR047048">
    <property type="entry name" value="TlyA"/>
</dbReference>
<keyword evidence="7" id="KW-1185">Reference proteome</keyword>
<comment type="similarity">
    <text evidence="2">Belongs to the TlyA family.</text>
</comment>
<proteinExistence type="inferred from homology"/>
<dbReference type="SMART" id="SM00363">
    <property type="entry name" value="S4"/>
    <property type="match status" value="1"/>
</dbReference>
<dbReference type="Pfam" id="PF01728">
    <property type="entry name" value="FtsJ"/>
    <property type="match status" value="1"/>
</dbReference>
<dbReference type="RefSeq" id="WP_212817195.1">
    <property type="nucleotide sequence ID" value="NZ_AP023359.1"/>
</dbReference>
<protein>
    <submittedName>
        <fullName evidence="6">TlyA family rRNA (Cytidine-2'-O)-methyltransferase</fullName>
    </submittedName>
</protein>
<dbReference type="Pfam" id="PF01479">
    <property type="entry name" value="S4"/>
    <property type="match status" value="1"/>
</dbReference>
<dbReference type="InterPro" id="IPR029063">
    <property type="entry name" value="SAM-dependent_MTases_sf"/>
</dbReference>
<feature type="domain" description="RNA-binding S4" evidence="5">
    <location>
        <begin position="5"/>
        <end position="72"/>
    </location>
</feature>
<accession>A0A810N3H4</accession>
<dbReference type="AlphaFoldDB" id="A0A810N3H4"/>
<dbReference type="Gene3D" id="3.40.50.150">
    <property type="entry name" value="Vaccinia Virus protein VP39"/>
    <property type="match status" value="1"/>
</dbReference>
<dbReference type="InterPro" id="IPR004538">
    <property type="entry name" value="Hemolysin_A/TlyA"/>
</dbReference>
<dbReference type="PANTHER" id="PTHR32319">
    <property type="entry name" value="BACTERIAL HEMOLYSIN-LIKE PROTEIN"/>
    <property type="match status" value="1"/>
</dbReference>
<keyword evidence="1 3" id="KW-0694">RNA-binding</keyword>
<feature type="compositionally biased region" description="Gly residues" evidence="4">
    <location>
        <begin position="299"/>
        <end position="309"/>
    </location>
</feature>
<dbReference type="KEGG" id="pry:Prubr_49670"/>
<dbReference type="InterPro" id="IPR002942">
    <property type="entry name" value="S4_RNA-bd"/>
</dbReference>
<dbReference type="NCBIfam" id="TIGR00478">
    <property type="entry name" value="tly"/>
    <property type="match status" value="1"/>
</dbReference>
<dbReference type="CDD" id="cd02440">
    <property type="entry name" value="AdoMet_MTases"/>
    <property type="match status" value="1"/>
</dbReference>
<organism evidence="6 7">
    <name type="scientific">Polymorphospora rubra</name>
    <dbReference type="NCBI Taxonomy" id="338584"/>
    <lineage>
        <taxon>Bacteria</taxon>
        <taxon>Bacillati</taxon>
        <taxon>Actinomycetota</taxon>
        <taxon>Actinomycetes</taxon>
        <taxon>Micromonosporales</taxon>
        <taxon>Micromonosporaceae</taxon>
        <taxon>Polymorphospora</taxon>
    </lineage>
</organism>
<evidence type="ECO:0000256" key="1">
    <source>
        <dbReference type="ARBA" id="ARBA00022884"/>
    </source>
</evidence>
<dbReference type="InterPro" id="IPR002877">
    <property type="entry name" value="RNA_MeTrfase_FtsJ_dom"/>
</dbReference>